<dbReference type="AlphaFoldDB" id="A0A9P6NDE7"/>
<dbReference type="EMBL" id="MU167359">
    <property type="protein sequence ID" value="KAG0142144.1"/>
    <property type="molecule type" value="Genomic_DNA"/>
</dbReference>
<gene>
    <name evidence="1" type="ORF">CROQUDRAFT_110063</name>
</gene>
<comment type="caution">
    <text evidence="1">The sequence shown here is derived from an EMBL/GenBank/DDBJ whole genome shotgun (WGS) entry which is preliminary data.</text>
</comment>
<evidence type="ECO:0000313" key="2">
    <source>
        <dbReference type="Proteomes" id="UP000886653"/>
    </source>
</evidence>
<evidence type="ECO:0000313" key="1">
    <source>
        <dbReference type="EMBL" id="KAG0142144.1"/>
    </source>
</evidence>
<organism evidence="1 2">
    <name type="scientific">Cronartium quercuum f. sp. fusiforme G11</name>
    <dbReference type="NCBI Taxonomy" id="708437"/>
    <lineage>
        <taxon>Eukaryota</taxon>
        <taxon>Fungi</taxon>
        <taxon>Dikarya</taxon>
        <taxon>Basidiomycota</taxon>
        <taxon>Pucciniomycotina</taxon>
        <taxon>Pucciniomycetes</taxon>
        <taxon>Pucciniales</taxon>
        <taxon>Coleosporiaceae</taxon>
        <taxon>Cronartium</taxon>
    </lineage>
</organism>
<reference evidence="1" key="1">
    <citation type="submission" date="2013-11" db="EMBL/GenBank/DDBJ databases">
        <title>Genome sequence of the fusiform rust pathogen reveals effectors for host alternation and coevolution with pine.</title>
        <authorList>
            <consortium name="DOE Joint Genome Institute"/>
            <person name="Smith K."/>
            <person name="Pendleton A."/>
            <person name="Kubisiak T."/>
            <person name="Anderson C."/>
            <person name="Salamov A."/>
            <person name="Aerts A."/>
            <person name="Riley R."/>
            <person name="Clum A."/>
            <person name="Lindquist E."/>
            <person name="Ence D."/>
            <person name="Campbell M."/>
            <person name="Kronenberg Z."/>
            <person name="Feau N."/>
            <person name="Dhillon B."/>
            <person name="Hamelin R."/>
            <person name="Burleigh J."/>
            <person name="Smith J."/>
            <person name="Yandell M."/>
            <person name="Nelson C."/>
            <person name="Grigoriev I."/>
            <person name="Davis J."/>
        </authorList>
    </citation>
    <scope>NUCLEOTIDE SEQUENCE</scope>
    <source>
        <strain evidence="1">G11</strain>
    </source>
</reference>
<keyword evidence="2" id="KW-1185">Reference proteome</keyword>
<accession>A0A9P6NDE7</accession>
<name>A0A9P6NDE7_9BASI</name>
<dbReference type="Proteomes" id="UP000886653">
    <property type="component" value="Unassembled WGS sequence"/>
</dbReference>
<proteinExistence type="predicted"/>
<sequence>MEVCQCSQCATQTSTHPNGTVYSGQYLLSRNARKHRIRDAEERQQLPDLTTKLNLVSAPPTNQIHHSKNLEEDILSDESGEDTSEFSLIHLGKLSQAYLSWLHLCGGLSLAQCQLSRDLVVGLLNFMQSHANKTLIERVIPKDPRTILKNLVSSNINVQKIVCCSTCFTLYDDPQKTPWNCEYRETPKSSKCNTPLFRQKDTHLGNSHKGIT</sequence>
<protein>
    <submittedName>
        <fullName evidence="1">Uncharacterized protein</fullName>
    </submittedName>
</protein>